<feature type="transmembrane region" description="Helical" evidence="8">
    <location>
        <begin position="174"/>
        <end position="198"/>
    </location>
</feature>
<feature type="compositionally biased region" description="Pro residues" evidence="7">
    <location>
        <begin position="450"/>
        <end position="459"/>
    </location>
</feature>
<dbReference type="InterPro" id="IPR032816">
    <property type="entry name" value="VTT_dom"/>
</dbReference>
<keyword evidence="3" id="KW-1003">Cell membrane</keyword>
<keyword evidence="4 8" id="KW-0812">Transmembrane</keyword>
<evidence type="ECO:0000256" key="3">
    <source>
        <dbReference type="ARBA" id="ARBA00022475"/>
    </source>
</evidence>
<comment type="similarity">
    <text evidence="2">Belongs to the DedA family.</text>
</comment>
<feature type="transmembrane region" description="Helical" evidence="8">
    <location>
        <begin position="328"/>
        <end position="349"/>
    </location>
</feature>
<keyword evidence="6 8" id="KW-0472">Membrane</keyword>
<reference evidence="10 11" key="1">
    <citation type="submission" date="2019-07" db="EMBL/GenBank/DDBJ databases">
        <title>R&amp;d 2014.</title>
        <authorList>
            <person name="Klenk H.-P."/>
        </authorList>
    </citation>
    <scope>NUCLEOTIDE SEQUENCE [LARGE SCALE GENOMIC DNA]</scope>
    <source>
        <strain evidence="10 11">DSM 43912</strain>
    </source>
</reference>
<comment type="caution">
    <text evidence="10">The sequence shown here is derived from an EMBL/GenBank/DDBJ whole genome shotgun (WGS) entry which is preliminary data.</text>
</comment>
<evidence type="ECO:0000313" key="10">
    <source>
        <dbReference type="EMBL" id="TWJ28265.1"/>
    </source>
</evidence>
<feature type="domain" description="VTT" evidence="9">
    <location>
        <begin position="37"/>
        <end position="161"/>
    </location>
</feature>
<dbReference type="PANTHER" id="PTHR30353">
    <property type="entry name" value="INNER MEMBRANE PROTEIN DEDA-RELATED"/>
    <property type="match status" value="1"/>
</dbReference>
<keyword evidence="11" id="KW-1185">Reference proteome</keyword>
<dbReference type="OrthoDB" id="9813426at2"/>
<protein>
    <submittedName>
        <fullName evidence="10">Undecaprenyl-diphosphatase</fullName>
    </submittedName>
</protein>
<feature type="compositionally biased region" description="Low complexity" evidence="7">
    <location>
        <begin position="460"/>
        <end position="472"/>
    </location>
</feature>
<evidence type="ECO:0000256" key="8">
    <source>
        <dbReference type="SAM" id="Phobius"/>
    </source>
</evidence>
<evidence type="ECO:0000256" key="4">
    <source>
        <dbReference type="ARBA" id="ARBA00022692"/>
    </source>
</evidence>
<comment type="subcellular location">
    <subcellularLocation>
        <location evidence="1">Cell membrane</location>
        <topology evidence="1">Multi-pass membrane protein</topology>
    </subcellularLocation>
</comment>
<dbReference type="AlphaFoldDB" id="A0A562WDR3"/>
<evidence type="ECO:0000256" key="2">
    <source>
        <dbReference type="ARBA" id="ARBA00010792"/>
    </source>
</evidence>
<dbReference type="InterPro" id="IPR032818">
    <property type="entry name" value="DedA-like"/>
</dbReference>
<evidence type="ECO:0000313" key="11">
    <source>
        <dbReference type="Proteomes" id="UP000319728"/>
    </source>
</evidence>
<feature type="transmembrane region" description="Helical" evidence="8">
    <location>
        <begin position="142"/>
        <end position="162"/>
    </location>
</feature>
<feature type="transmembrane region" description="Helical" evidence="8">
    <location>
        <begin position="361"/>
        <end position="380"/>
    </location>
</feature>
<organism evidence="10 11">
    <name type="scientific">Micromonospora sagamiensis</name>
    <dbReference type="NCBI Taxonomy" id="47875"/>
    <lineage>
        <taxon>Bacteria</taxon>
        <taxon>Bacillati</taxon>
        <taxon>Actinomycetota</taxon>
        <taxon>Actinomycetes</taxon>
        <taxon>Micromonosporales</taxon>
        <taxon>Micromonosporaceae</taxon>
        <taxon>Micromonospora</taxon>
    </lineage>
</organism>
<evidence type="ECO:0000256" key="7">
    <source>
        <dbReference type="SAM" id="MobiDB-lite"/>
    </source>
</evidence>
<dbReference type="EMBL" id="VLLP01000001">
    <property type="protein sequence ID" value="TWJ28265.1"/>
    <property type="molecule type" value="Genomic_DNA"/>
</dbReference>
<keyword evidence="5 8" id="KW-1133">Transmembrane helix</keyword>
<accession>A0A562WDR3</accession>
<feature type="transmembrane region" description="Helical" evidence="8">
    <location>
        <begin position="387"/>
        <end position="409"/>
    </location>
</feature>
<proteinExistence type="inferred from homology"/>
<feature type="transmembrane region" description="Helical" evidence="8">
    <location>
        <begin position="297"/>
        <end position="321"/>
    </location>
</feature>
<name>A0A562WDR3_9ACTN</name>
<dbReference type="Pfam" id="PF09335">
    <property type="entry name" value="VTT_dom"/>
    <property type="match status" value="1"/>
</dbReference>
<feature type="transmembrane region" description="Helical" evidence="8">
    <location>
        <begin position="250"/>
        <end position="268"/>
    </location>
</feature>
<evidence type="ECO:0000259" key="9">
    <source>
        <dbReference type="Pfam" id="PF09335"/>
    </source>
</evidence>
<sequence length="528" mass="54481">MHDLVNLLQHLPAELIYLAAALIVAGETALLIGLVAPGEATLLLVGFLSFTGTLRLGPAMLVMITAAVLGDTLAYRSGRRYGPRLRASRWGARVGPHRWGRADAMLERLGGRGVLAARWVAFARTLVPRLAGAAGLPYRRFLPWNVGGVVTWVGGSVLVGYLAGESYETVSAYLGRATGAVLVLAGCVLAIVLAGRWLGRNPDPARALFDRALAVPPLSWVTRRYGILLFLLGARIGATWALLLNVTAGLALLFGAGLVIAWLLGAVVRHSGLASVDAAIAQWFASRRTPGAVDVTLAVVSAFRGPVLILVVALVAGVLAWRRRTYRADLLGLLGTVGAFVPLVVLAVVADLTSPSEALLFPTQIAVVSAGFCTLAWLLARGARWPVAVAGWTGAAVGSAGIGLARLYLGLSSASGTVSSVLLGVLWTVVFVVAWATHDRAQRTEALAPAPRPPEPAGPAGPAVVDGADASGGSRGPLQSFSEEQGAPATTRGADAPPVDDRAVPSPPAGGDEPGPLAYGTSGRPDGC</sequence>
<feature type="transmembrane region" description="Helical" evidence="8">
    <location>
        <begin position="15"/>
        <end position="36"/>
    </location>
</feature>
<dbReference type="PANTHER" id="PTHR30353:SF0">
    <property type="entry name" value="TRANSMEMBRANE PROTEIN"/>
    <property type="match status" value="1"/>
</dbReference>
<dbReference type="GO" id="GO:0005886">
    <property type="term" value="C:plasma membrane"/>
    <property type="evidence" value="ECO:0007669"/>
    <property type="project" value="UniProtKB-SubCell"/>
</dbReference>
<evidence type="ECO:0000256" key="1">
    <source>
        <dbReference type="ARBA" id="ARBA00004651"/>
    </source>
</evidence>
<feature type="region of interest" description="Disordered" evidence="7">
    <location>
        <begin position="444"/>
        <end position="528"/>
    </location>
</feature>
<gene>
    <name evidence="10" type="ORF">JD81_01769</name>
</gene>
<feature type="transmembrane region" description="Helical" evidence="8">
    <location>
        <begin position="225"/>
        <end position="243"/>
    </location>
</feature>
<dbReference type="Proteomes" id="UP000319728">
    <property type="component" value="Unassembled WGS sequence"/>
</dbReference>
<evidence type="ECO:0000256" key="6">
    <source>
        <dbReference type="ARBA" id="ARBA00023136"/>
    </source>
</evidence>
<feature type="transmembrane region" description="Helical" evidence="8">
    <location>
        <begin position="415"/>
        <end position="436"/>
    </location>
</feature>
<evidence type="ECO:0000256" key="5">
    <source>
        <dbReference type="ARBA" id="ARBA00022989"/>
    </source>
</evidence>